<gene>
    <name evidence="4" type="ORF">OE88DRAFT_1661924</name>
</gene>
<dbReference type="Proteomes" id="UP000305948">
    <property type="component" value="Unassembled WGS sequence"/>
</dbReference>
<dbReference type="PRINTS" id="PR00111">
    <property type="entry name" value="ABHYDROLASE"/>
</dbReference>
<dbReference type="OrthoDB" id="408373at2759"/>
<evidence type="ECO:0000313" key="4">
    <source>
        <dbReference type="EMBL" id="TFK50253.1"/>
    </source>
</evidence>
<dbReference type="AlphaFoldDB" id="A0A5C3MZ94"/>
<accession>A0A5C3MZ94</accession>
<dbReference type="PRINTS" id="PR00412">
    <property type="entry name" value="EPOXHYDRLASE"/>
</dbReference>
<dbReference type="InterPro" id="IPR000073">
    <property type="entry name" value="AB_hydrolase_1"/>
</dbReference>
<dbReference type="SUPFAM" id="SSF53474">
    <property type="entry name" value="alpha/beta-Hydrolases"/>
    <property type="match status" value="1"/>
</dbReference>
<evidence type="ECO:0000256" key="1">
    <source>
        <dbReference type="ARBA" id="ARBA00022801"/>
    </source>
</evidence>
<keyword evidence="5" id="KW-1185">Reference proteome</keyword>
<dbReference type="GO" id="GO:0016787">
    <property type="term" value="F:hydrolase activity"/>
    <property type="evidence" value="ECO:0007669"/>
    <property type="project" value="UniProtKB-KW"/>
</dbReference>
<dbReference type="STRING" id="5364.A0A5C3MZ94"/>
<proteinExistence type="inferred from homology"/>
<dbReference type="Pfam" id="PF00561">
    <property type="entry name" value="Abhydrolase_1"/>
    <property type="match status" value="1"/>
</dbReference>
<dbReference type="EMBL" id="ML213514">
    <property type="protein sequence ID" value="TFK50253.1"/>
    <property type="molecule type" value="Genomic_DNA"/>
</dbReference>
<feature type="domain" description="AB hydrolase-1" evidence="3">
    <location>
        <begin position="29"/>
        <end position="274"/>
    </location>
</feature>
<sequence>MDSSLYKDFKTSRGVTYHYFSSPPHGGKPILLFLHGFPSTSYDWRHQLAYFHDRGYGLVVPDMLGYGGTDKPENVADYRSSLICRDIVDLLDYEGLEKVVVIGHDWGSKITSRLANYYPERFTAYAFLALGYLPPGHNTDLAADLQKTKQALGYELYGYWLFFSEDGADRIIDDHWDSMFSLVFPYDSNIWKTDVAGVGALKSSLLANKIGPLPSYITEEEKEVASRALRPLKAPLNWYKVMTSGISAEDDKSIPKDRASFPDAPILFVAANKDYICLAEPQRQKLRDLGGGRVRIESLNADHWVMLSHASEVNKLLEGWIEGGFT</sequence>
<reference evidence="4 5" key="1">
    <citation type="journal article" date="2019" name="Nat. Ecol. Evol.">
        <title>Megaphylogeny resolves global patterns of mushroom evolution.</title>
        <authorList>
            <person name="Varga T."/>
            <person name="Krizsan K."/>
            <person name="Foldi C."/>
            <person name="Dima B."/>
            <person name="Sanchez-Garcia M."/>
            <person name="Sanchez-Ramirez S."/>
            <person name="Szollosi G.J."/>
            <person name="Szarkandi J.G."/>
            <person name="Papp V."/>
            <person name="Albert L."/>
            <person name="Andreopoulos W."/>
            <person name="Angelini C."/>
            <person name="Antonin V."/>
            <person name="Barry K.W."/>
            <person name="Bougher N.L."/>
            <person name="Buchanan P."/>
            <person name="Buyck B."/>
            <person name="Bense V."/>
            <person name="Catcheside P."/>
            <person name="Chovatia M."/>
            <person name="Cooper J."/>
            <person name="Damon W."/>
            <person name="Desjardin D."/>
            <person name="Finy P."/>
            <person name="Geml J."/>
            <person name="Haridas S."/>
            <person name="Hughes K."/>
            <person name="Justo A."/>
            <person name="Karasinski D."/>
            <person name="Kautmanova I."/>
            <person name="Kiss B."/>
            <person name="Kocsube S."/>
            <person name="Kotiranta H."/>
            <person name="LaButti K.M."/>
            <person name="Lechner B.E."/>
            <person name="Liimatainen K."/>
            <person name="Lipzen A."/>
            <person name="Lukacs Z."/>
            <person name="Mihaltcheva S."/>
            <person name="Morgado L.N."/>
            <person name="Niskanen T."/>
            <person name="Noordeloos M.E."/>
            <person name="Ohm R.A."/>
            <person name="Ortiz-Santana B."/>
            <person name="Ovrebo C."/>
            <person name="Racz N."/>
            <person name="Riley R."/>
            <person name="Savchenko A."/>
            <person name="Shiryaev A."/>
            <person name="Soop K."/>
            <person name="Spirin V."/>
            <person name="Szebenyi C."/>
            <person name="Tomsovsky M."/>
            <person name="Tulloss R.E."/>
            <person name="Uehling J."/>
            <person name="Grigoriev I.V."/>
            <person name="Vagvolgyi C."/>
            <person name="Papp T."/>
            <person name="Martin F.M."/>
            <person name="Miettinen O."/>
            <person name="Hibbett D.S."/>
            <person name="Nagy L.G."/>
        </authorList>
    </citation>
    <scope>NUCLEOTIDE SEQUENCE [LARGE SCALE GENOMIC DNA]</scope>
    <source>
        <strain evidence="4 5">OMC1185</strain>
    </source>
</reference>
<dbReference type="PANTHER" id="PTHR43329">
    <property type="entry name" value="EPOXIDE HYDROLASE"/>
    <property type="match status" value="1"/>
</dbReference>
<keyword evidence="1 4" id="KW-0378">Hydrolase</keyword>
<dbReference type="Gene3D" id="3.40.50.1820">
    <property type="entry name" value="alpha/beta hydrolase"/>
    <property type="match status" value="1"/>
</dbReference>
<evidence type="ECO:0000313" key="5">
    <source>
        <dbReference type="Proteomes" id="UP000305948"/>
    </source>
</evidence>
<protein>
    <submittedName>
        <fullName evidence="4">Alpha/beta-hydrolase</fullName>
    </submittedName>
</protein>
<evidence type="ECO:0000256" key="2">
    <source>
        <dbReference type="ARBA" id="ARBA00038334"/>
    </source>
</evidence>
<evidence type="ECO:0000259" key="3">
    <source>
        <dbReference type="Pfam" id="PF00561"/>
    </source>
</evidence>
<dbReference type="InterPro" id="IPR029058">
    <property type="entry name" value="AB_hydrolase_fold"/>
</dbReference>
<name>A0A5C3MZ94_9AGAM</name>
<dbReference type="InterPro" id="IPR000639">
    <property type="entry name" value="Epox_hydrolase-like"/>
</dbReference>
<organism evidence="4 5">
    <name type="scientific">Heliocybe sulcata</name>
    <dbReference type="NCBI Taxonomy" id="5364"/>
    <lineage>
        <taxon>Eukaryota</taxon>
        <taxon>Fungi</taxon>
        <taxon>Dikarya</taxon>
        <taxon>Basidiomycota</taxon>
        <taxon>Agaricomycotina</taxon>
        <taxon>Agaricomycetes</taxon>
        <taxon>Gloeophyllales</taxon>
        <taxon>Gloeophyllaceae</taxon>
        <taxon>Heliocybe</taxon>
    </lineage>
</organism>
<comment type="similarity">
    <text evidence="2">Belongs to the AB hydrolase superfamily. Epoxide hydrolase family.</text>
</comment>